<comment type="subcellular location">
    <subcellularLocation>
        <location evidence="1">Cytoplasm</location>
    </subcellularLocation>
</comment>
<evidence type="ECO:0000313" key="6">
    <source>
        <dbReference type="Proteomes" id="UP001519460"/>
    </source>
</evidence>
<dbReference type="Gene3D" id="2.60.120.820">
    <property type="entry name" value="PHR domain"/>
    <property type="match status" value="1"/>
</dbReference>
<protein>
    <recommendedName>
        <fullName evidence="4">BTB domain-containing protein</fullName>
    </recommendedName>
</protein>
<dbReference type="PANTHER" id="PTHR45774:SF3">
    <property type="entry name" value="BTB (POZ) DOMAIN-CONTAINING 2B-RELATED"/>
    <property type="match status" value="1"/>
</dbReference>
<name>A0ABD0LWL6_9CAEN</name>
<feature type="compositionally biased region" description="Basic and acidic residues" evidence="3">
    <location>
        <begin position="18"/>
        <end position="28"/>
    </location>
</feature>
<feature type="region of interest" description="Disordered" evidence="3">
    <location>
        <begin position="1"/>
        <end position="73"/>
    </location>
</feature>
<dbReference type="InterPro" id="IPR038648">
    <property type="entry name" value="PHR_sf"/>
</dbReference>
<dbReference type="EMBL" id="JACVVK020000020">
    <property type="protein sequence ID" value="KAK7503439.1"/>
    <property type="molecule type" value="Genomic_DNA"/>
</dbReference>
<evidence type="ECO:0000256" key="2">
    <source>
        <dbReference type="ARBA" id="ARBA00022490"/>
    </source>
</evidence>
<reference evidence="5 6" key="1">
    <citation type="journal article" date="2023" name="Sci. Data">
        <title>Genome assembly of the Korean intertidal mud-creeper Batillaria attramentaria.</title>
        <authorList>
            <person name="Patra A.K."/>
            <person name="Ho P.T."/>
            <person name="Jun S."/>
            <person name="Lee S.J."/>
            <person name="Kim Y."/>
            <person name="Won Y.J."/>
        </authorList>
    </citation>
    <scope>NUCLEOTIDE SEQUENCE [LARGE SCALE GENOMIC DNA]</scope>
    <source>
        <strain evidence="5">Wonlab-2016</strain>
    </source>
</reference>
<comment type="caution">
    <text evidence="5">The sequence shown here is derived from an EMBL/GenBank/DDBJ whole genome shotgun (WGS) entry which is preliminary data.</text>
</comment>
<dbReference type="Gene3D" id="3.30.710.10">
    <property type="entry name" value="Potassium Channel Kv1.1, Chain A"/>
    <property type="match status" value="1"/>
</dbReference>
<dbReference type="SMART" id="SM00225">
    <property type="entry name" value="BTB"/>
    <property type="match status" value="1"/>
</dbReference>
<dbReference type="SMART" id="SM00875">
    <property type="entry name" value="BACK"/>
    <property type="match status" value="1"/>
</dbReference>
<feature type="compositionally biased region" description="Low complexity" evidence="3">
    <location>
        <begin position="29"/>
        <end position="52"/>
    </location>
</feature>
<dbReference type="SUPFAM" id="SSF54695">
    <property type="entry name" value="POZ domain"/>
    <property type="match status" value="1"/>
</dbReference>
<feature type="compositionally biased region" description="Basic residues" evidence="3">
    <location>
        <begin position="1"/>
        <end position="17"/>
    </location>
</feature>
<dbReference type="Pfam" id="PF08005">
    <property type="entry name" value="PHR"/>
    <property type="match status" value="1"/>
</dbReference>
<gene>
    <name evidence="5" type="ORF">BaRGS_00005360</name>
</gene>
<dbReference type="AlphaFoldDB" id="A0ABD0LWL6"/>
<dbReference type="Gene3D" id="1.25.40.420">
    <property type="match status" value="1"/>
</dbReference>
<proteinExistence type="predicted"/>
<evidence type="ECO:0000259" key="4">
    <source>
        <dbReference type="PROSITE" id="PS50097"/>
    </source>
</evidence>
<dbReference type="GO" id="GO:0005737">
    <property type="term" value="C:cytoplasm"/>
    <property type="evidence" value="ECO:0007669"/>
    <property type="project" value="UniProtKB-SubCell"/>
</dbReference>
<sequence>MLSRLRKSFRRKSSRRSAPRDEDGDTWRSSRASSVYSTASAGSLSSLDSSVSTRRKRSAGPAKSDHLLDPPDTQWQAVTPSVVECNRTMFNRQLQCDVTFVVGDSGALVGAHRYVLLARSDVFFRMFCGPMAETGPVVIPDVDEDIFRQFLEYLYVDDVSLTPDNVTPLHYLGRKYNVEPLVQQCLEFLHARLTSDNACSILEQAHCFDEHELYKASFEYVTEHVQQCLDTVAVHDLCRDCLARLLAMDQLEVSEQLVFKAALAWAEASLEKKQMDIDAENVRRELGPVIHLIRFPAMTFQELKERVLPTSVLTPTEIKAILDFKHRMCPTADPFASRGRQRRLHRFKTVSRIRCSSRPDSTRWTAAVTFCCDRDFFLHGLQVFACTRHGQHAHLWFSVLEGQEQLDLFNHTQEFNHTYALSGDIDGVKTHSITISPPLELRASVDYTLVLQANMANCYSGSDGMATVTHDDVTFRFRDAPIKMNGTTVSEGQIPCLAAPKRPKDSLTQRMSSPFASVASQSLKRDWGAFYDVTTDSPNTSLPPAMNERRRTLGKRTWPTRWCRAVCETALMLKLWSTADNLKFCGRRCSRISTTQTEKPIKDGLHQKEKSNSPKGLAALRYSCDRLRSDLAHRTPG</sequence>
<dbReference type="Pfam" id="PF00651">
    <property type="entry name" value="BTB"/>
    <property type="match status" value="1"/>
</dbReference>
<dbReference type="PROSITE" id="PS50097">
    <property type="entry name" value="BTB"/>
    <property type="match status" value="1"/>
</dbReference>
<dbReference type="InterPro" id="IPR011333">
    <property type="entry name" value="SKP1/BTB/POZ_sf"/>
</dbReference>
<evidence type="ECO:0000256" key="3">
    <source>
        <dbReference type="SAM" id="MobiDB-lite"/>
    </source>
</evidence>
<feature type="non-terminal residue" evidence="5">
    <location>
        <position position="637"/>
    </location>
</feature>
<dbReference type="InterPro" id="IPR012983">
    <property type="entry name" value="PHR"/>
</dbReference>
<dbReference type="InterPro" id="IPR000210">
    <property type="entry name" value="BTB/POZ_dom"/>
</dbReference>
<keyword evidence="2" id="KW-0963">Cytoplasm</keyword>
<evidence type="ECO:0000313" key="5">
    <source>
        <dbReference type="EMBL" id="KAK7503439.1"/>
    </source>
</evidence>
<feature type="domain" description="BTB" evidence="4">
    <location>
        <begin position="96"/>
        <end position="163"/>
    </location>
</feature>
<dbReference type="PANTHER" id="PTHR45774">
    <property type="entry name" value="BTB/POZ DOMAIN-CONTAINING"/>
    <property type="match status" value="1"/>
</dbReference>
<dbReference type="InterPro" id="IPR011705">
    <property type="entry name" value="BACK"/>
</dbReference>
<dbReference type="Proteomes" id="UP001519460">
    <property type="component" value="Unassembled WGS sequence"/>
</dbReference>
<organism evidence="5 6">
    <name type="scientific">Batillaria attramentaria</name>
    <dbReference type="NCBI Taxonomy" id="370345"/>
    <lineage>
        <taxon>Eukaryota</taxon>
        <taxon>Metazoa</taxon>
        <taxon>Spiralia</taxon>
        <taxon>Lophotrochozoa</taxon>
        <taxon>Mollusca</taxon>
        <taxon>Gastropoda</taxon>
        <taxon>Caenogastropoda</taxon>
        <taxon>Sorbeoconcha</taxon>
        <taxon>Cerithioidea</taxon>
        <taxon>Batillariidae</taxon>
        <taxon>Batillaria</taxon>
    </lineage>
</organism>
<dbReference type="Pfam" id="PF07707">
    <property type="entry name" value="BACK"/>
    <property type="match status" value="1"/>
</dbReference>
<evidence type="ECO:0000256" key="1">
    <source>
        <dbReference type="ARBA" id="ARBA00004496"/>
    </source>
</evidence>
<keyword evidence="6" id="KW-1185">Reference proteome</keyword>
<accession>A0ABD0LWL6</accession>